<evidence type="ECO:0000313" key="1">
    <source>
        <dbReference type="EMBL" id="MBX37674.1"/>
    </source>
</evidence>
<sequence>MLLPLHLTAWADSKSHISMRRKPMISLLNS</sequence>
<dbReference type="AlphaFoldDB" id="A0A2P2N5C4"/>
<reference evidence="1" key="1">
    <citation type="submission" date="2018-02" db="EMBL/GenBank/DDBJ databases">
        <title>Rhizophora mucronata_Transcriptome.</title>
        <authorList>
            <person name="Meera S.P."/>
            <person name="Sreeshan A."/>
            <person name="Augustine A."/>
        </authorList>
    </citation>
    <scope>NUCLEOTIDE SEQUENCE</scope>
    <source>
        <tissue evidence="1">Leaf</tissue>
    </source>
</reference>
<proteinExistence type="predicted"/>
<protein>
    <submittedName>
        <fullName evidence="1">Uncharacterized protein</fullName>
    </submittedName>
</protein>
<accession>A0A2P2N5C4</accession>
<organism evidence="1">
    <name type="scientific">Rhizophora mucronata</name>
    <name type="common">Asiatic mangrove</name>
    <dbReference type="NCBI Taxonomy" id="61149"/>
    <lineage>
        <taxon>Eukaryota</taxon>
        <taxon>Viridiplantae</taxon>
        <taxon>Streptophyta</taxon>
        <taxon>Embryophyta</taxon>
        <taxon>Tracheophyta</taxon>
        <taxon>Spermatophyta</taxon>
        <taxon>Magnoliopsida</taxon>
        <taxon>eudicotyledons</taxon>
        <taxon>Gunneridae</taxon>
        <taxon>Pentapetalae</taxon>
        <taxon>rosids</taxon>
        <taxon>fabids</taxon>
        <taxon>Malpighiales</taxon>
        <taxon>Rhizophoraceae</taxon>
        <taxon>Rhizophora</taxon>
    </lineage>
</organism>
<dbReference type="EMBL" id="GGEC01057190">
    <property type="protein sequence ID" value="MBX37674.1"/>
    <property type="molecule type" value="Transcribed_RNA"/>
</dbReference>
<name>A0A2P2N5C4_RHIMU</name>